<dbReference type="InterPro" id="IPR045584">
    <property type="entry name" value="Pilin-like"/>
</dbReference>
<comment type="caution">
    <text evidence="3">The sequence shown here is derived from an EMBL/GenBank/DDBJ whole genome shotgun (WGS) entry which is preliminary data.</text>
</comment>
<proteinExistence type="predicted"/>
<evidence type="ECO:0000313" key="3">
    <source>
        <dbReference type="EMBL" id="GAA0558631.1"/>
    </source>
</evidence>
<organism evidence="3 4">
    <name type="scientific">Rheinheimera aquimaris</name>
    <dbReference type="NCBI Taxonomy" id="412437"/>
    <lineage>
        <taxon>Bacteria</taxon>
        <taxon>Pseudomonadati</taxon>
        <taxon>Pseudomonadota</taxon>
        <taxon>Gammaproteobacteria</taxon>
        <taxon>Chromatiales</taxon>
        <taxon>Chromatiaceae</taxon>
        <taxon>Rheinheimera</taxon>
    </lineage>
</organism>
<dbReference type="PANTHER" id="PTHR30093:SF47">
    <property type="entry name" value="TYPE IV PILUS NON-CORE MINOR PILIN PILE"/>
    <property type="match status" value="1"/>
</dbReference>
<keyword evidence="2" id="KW-0472">Membrane</keyword>
<dbReference type="Gene3D" id="3.30.700.10">
    <property type="entry name" value="Glycoprotein, Type 4 Pilin"/>
    <property type="match status" value="1"/>
</dbReference>
<name>A0ABN1E429_9GAMM</name>
<gene>
    <name evidence="3" type="ORF">GCM10009098_28260</name>
</gene>
<dbReference type="InterPro" id="IPR031982">
    <property type="entry name" value="PilE-like"/>
</dbReference>
<dbReference type="EMBL" id="BAAAEO010000004">
    <property type="protein sequence ID" value="GAA0558631.1"/>
    <property type="molecule type" value="Genomic_DNA"/>
</dbReference>
<protein>
    <submittedName>
        <fullName evidence="3">Type IV pilin protein</fullName>
    </submittedName>
</protein>
<keyword evidence="4" id="KW-1185">Reference proteome</keyword>
<sequence>MLFAKKYAGFSLIELLVSLAILGILAAICYPSYQQHVLRSYRSQAITQLFQLANAQEQYLADYGNYAADLQALGLPAAGLRYRFELTLTDSRQGYLLAAQAQGSQRADADCLLFTLNHIGQRNAGQPQSLHCWE</sequence>
<evidence type="ECO:0000313" key="4">
    <source>
        <dbReference type="Proteomes" id="UP001501169"/>
    </source>
</evidence>
<dbReference type="Pfam" id="PF07963">
    <property type="entry name" value="N_methyl"/>
    <property type="match status" value="1"/>
</dbReference>
<feature type="transmembrane region" description="Helical" evidence="2">
    <location>
        <begin position="12"/>
        <end position="33"/>
    </location>
</feature>
<dbReference type="PRINTS" id="PR00813">
    <property type="entry name" value="BCTERIALGSPG"/>
</dbReference>
<dbReference type="InterPro" id="IPR012902">
    <property type="entry name" value="N_methyl_site"/>
</dbReference>
<evidence type="ECO:0000256" key="2">
    <source>
        <dbReference type="SAM" id="Phobius"/>
    </source>
</evidence>
<dbReference type="RefSeq" id="WP_134057467.1">
    <property type="nucleotide sequence ID" value="NZ_BAAAEO010000004.1"/>
</dbReference>
<dbReference type="Pfam" id="PF16732">
    <property type="entry name" value="ComP_DUS"/>
    <property type="match status" value="1"/>
</dbReference>
<accession>A0ABN1E429</accession>
<keyword evidence="2" id="KW-0812">Transmembrane</keyword>
<dbReference type="PROSITE" id="PS00409">
    <property type="entry name" value="PROKAR_NTER_METHYL"/>
    <property type="match status" value="1"/>
</dbReference>
<reference evidence="3 4" key="1">
    <citation type="journal article" date="2019" name="Int. J. Syst. Evol. Microbiol.">
        <title>The Global Catalogue of Microorganisms (GCM) 10K type strain sequencing project: providing services to taxonomists for standard genome sequencing and annotation.</title>
        <authorList>
            <consortium name="The Broad Institute Genomics Platform"/>
            <consortium name="The Broad Institute Genome Sequencing Center for Infectious Disease"/>
            <person name="Wu L."/>
            <person name="Ma J."/>
        </authorList>
    </citation>
    <scope>NUCLEOTIDE SEQUENCE [LARGE SCALE GENOMIC DNA]</scope>
    <source>
        <strain evidence="3 4">JCM 14331</strain>
    </source>
</reference>
<dbReference type="PANTHER" id="PTHR30093">
    <property type="entry name" value="GENERAL SECRETION PATHWAY PROTEIN G"/>
    <property type="match status" value="1"/>
</dbReference>
<evidence type="ECO:0000256" key="1">
    <source>
        <dbReference type="ARBA" id="ARBA00022481"/>
    </source>
</evidence>
<dbReference type="InterPro" id="IPR000983">
    <property type="entry name" value="Bac_GSPG_pilin"/>
</dbReference>
<dbReference type="Proteomes" id="UP001501169">
    <property type="component" value="Unassembled WGS sequence"/>
</dbReference>
<dbReference type="SUPFAM" id="SSF54523">
    <property type="entry name" value="Pili subunits"/>
    <property type="match status" value="1"/>
</dbReference>
<keyword evidence="2" id="KW-1133">Transmembrane helix</keyword>
<keyword evidence="1" id="KW-0488">Methylation</keyword>
<dbReference type="NCBIfam" id="TIGR02532">
    <property type="entry name" value="IV_pilin_GFxxxE"/>
    <property type="match status" value="1"/>
</dbReference>